<dbReference type="RefSeq" id="WP_179813208.1">
    <property type="nucleotide sequence ID" value="NZ_JACBZD010000001.1"/>
</dbReference>
<protein>
    <submittedName>
        <fullName evidence="1">Uncharacterized protein</fullName>
    </submittedName>
</protein>
<dbReference type="AlphaFoldDB" id="A0A852ZPH8"/>
<organism evidence="1 2">
    <name type="scientific">Allostreptomyces psammosilenae</name>
    <dbReference type="NCBI Taxonomy" id="1892865"/>
    <lineage>
        <taxon>Bacteria</taxon>
        <taxon>Bacillati</taxon>
        <taxon>Actinomycetota</taxon>
        <taxon>Actinomycetes</taxon>
        <taxon>Kitasatosporales</taxon>
        <taxon>Streptomycetaceae</taxon>
        <taxon>Allostreptomyces</taxon>
    </lineage>
</organism>
<dbReference type="Proteomes" id="UP000567795">
    <property type="component" value="Unassembled WGS sequence"/>
</dbReference>
<evidence type="ECO:0000313" key="1">
    <source>
        <dbReference type="EMBL" id="NYI04293.1"/>
    </source>
</evidence>
<proteinExistence type="predicted"/>
<reference evidence="1 2" key="1">
    <citation type="submission" date="2020-07" db="EMBL/GenBank/DDBJ databases">
        <title>Sequencing the genomes of 1000 actinobacteria strains.</title>
        <authorList>
            <person name="Klenk H.-P."/>
        </authorList>
    </citation>
    <scope>NUCLEOTIDE SEQUENCE [LARGE SCALE GENOMIC DNA]</scope>
    <source>
        <strain evidence="1 2">DSM 42178</strain>
    </source>
</reference>
<gene>
    <name evidence="1" type="ORF">FHU37_001236</name>
</gene>
<comment type="caution">
    <text evidence="1">The sequence shown here is derived from an EMBL/GenBank/DDBJ whole genome shotgun (WGS) entry which is preliminary data.</text>
</comment>
<name>A0A852ZPH8_9ACTN</name>
<keyword evidence="2" id="KW-1185">Reference proteome</keyword>
<evidence type="ECO:0000313" key="2">
    <source>
        <dbReference type="Proteomes" id="UP000567795"/>
    </source>
</evidence>
<dbReference type="EMBL" id="JACBZD010000001">
    <property type="protein sequence ID" value="NYI04293.1"/>
    <property type="molecule type" value="Genomic_DNA"/>
</dbReference>
<sequence>MLARNWVLWLGLLLLVGSVVNSVRPIEARGGLDCGSVVAPDDAQATAEQVDTCDGAQALRGWESVGLVVVGAAVTVVGVRRRNR</sequence>
<accession>A0A852ZPH8</accession>